<dbReference type="AlphaFoldDB" id="A0A7W6MP78"/>
<proteinExistence type="predicted"/>
<gene>
    <name evidence="1" type="ORF">GGR03_001672</name>
</gene>
<organism evidence="1 2">
    <name type="scientific">Aurantimonas endophytica</name>
    <dbReference type="NCBI Taxonomy" id="1522175"/>
    <lineage>
        <taxon>Bacteria</taxon>
        <taxon>Pseudomonadati</taxon>
        <taxon>Pseudomonadota</taxon>
        <taxon>Alphaproteobacteria</taxon>
        <taxon>Hyphomicrobiales</taxon>
        <taxon>Aurantimonadaceae</taxon>
        <taxon>Aurantimonas</taxon>
    </lineage>
</organism>
<keyword evidence="2" id="KW-1185">Reference proteome</keyword>
<dbReference type="RefSeq" id="WP_183207164.1">
    <property type="nucleotide sequence ID" value="NZ_JAAAMM010000002.1"/>
</dbReference>
<dbReference type="GO" id="GO:0016787">
    <property type="term" value="F:hydrolase activity"/>
    <property type="evidence" value="ECO:0007669"/>
    <property type="project" value="UniProtKB-ARBA"/>
</dbReference>
<accession>A0A7W6MP78</accession>
<dbReference type="InterPro" id="IPR002591">
    <property type="entry name" value="Phosphodiest/P_Trfase"/>
</dbReference>
<evidence type="ECO:0000313" key="1">
    <source>
        <dbReference type="EMBL" id="MBB4002597.1"/>
    </source>
</evidence>
<protein>
    <recommendedName>
        <fullName evidence="3">AlkP superfamily pyrophosphatase or phosphodiesterase</fullName>
    </recommendedName>
</protein>
<dbReference type="PANTHER" id="PTHR10151">
    <property type="entry name" value="ECTONUCLEOTIDE PYROPHOSPHATASE/PHOSPHODIESTERASE"/>
    <property type="match status" value="1"/>
</dbReference>
<name>A0A7W6MP78_9HYPH</name>
<sequence>MSQGSTLLVCFDGLRRDRATAERMPNLARFMAGGVDMINSRSVFPSETRVASTSTVTGCAPGEHGLVANQFINPAVLADGLFNTAKRDNLLRADALGVLVDRESLGQRLARAGRRFAVVSTATPGATFMMSYGAGSLGQPVFSVHAGVGTPEVMRQAEERFGAIPEGATPNTARIDYATRVLTDLVYPTHGPDLAVFWMSDPDITSHRFGIDGPETVTAQRGCDDAFGRILDWWQAGDGPENIMVMSDHGQITGAGRVDLKAALPDHADYLAPGYFSGLYLPKPSRETIAKNVGELAAEPWCGLVFVNLPGEPHATVPGAIAASAMGGGHPRSAPVSFTLRASAGLIPGSAETCLFVGGIEPGGGMHGGLTRGELSTVLAAAGPAFRRDEQSATPCWLPDVAPTLLTVLGLATEGTGGRILSEVLADRDGEPACVERRTLTASVGSHEQTVEQWLVDGRAITDFGWSQGPGDLMQ</sequence>
<comment type="caution">
    <text evidence="1">The sequence shown here is derived from an EMBL/GenBank/DDBJ whole genome shotgun (WGS) entry which is preliminary data.</text>
</comment>
<evidence type="ECO:0000313" key="2">
    <source>
        <dbReference type="Proteomes" id="UP000588647"/>
    </source>
</evidence>
<dbReference type="InterPro" id="IPR017850">
    <property type="entry name" value="Alkaline_phosphatase_core_sf"/>
</dbReference>
<dbReference type="SUPFAM" id="SSF53649">
    <property type="entry name" value="Alkaline phosphatase-like"/>
    <property type="match status" value="1"/>
</dbReference>
<reference evidence="1 2" key="1">
    <citation type="submission" date="2020-08" db="EMBL/GenBank/DDBJ databases">
        <title>Genomic Encyclopedia of Type Strains, Phase IV (KMG-IV): sequencing the most valuable type-strain genomes for metagenomic binning, comparative biology and taxonomic classification.</title>
        <authorList>
            <person name="Goeker M."/>
        </authorList>
    </citation>
    <scope>NUCLEOTIDE SEQUENCE [LARGE SCALE GENOMIC DNA]</scope>
    <source>
        <strain evidence="1 2">DSM 103570</strain>
    </source>
</reference>
<dbReference type="EMBL" id="JACIEM010000002">
    <property type="protein sequence ID" value="MBB4002597.1"/>
    <property type="molecule type" value="Genomic_DNA"/>
</dbReference>
<dbReference type="PANTHER" id="PTHR10151:SF120">
    <property type="entry name" value="BIS(5'-ADENOSYL)-TRIPHOSPHATASE"/>
    <property type="match status" value="1"/>
</dbReference>
<evidence type="ECO:0008006" key="3">
    <source>
        <dbReference type="Google" id="ProtNLM"/>
    </source>
</evidence>
<dbReference type="Proteomes" id="UP000588647">
    <property type="component" value="Unassembled WGS sequence"/>
</dbReference>
<dbReference type="Gene3D" id="3.40.720.10">
    <property type="entry name" value="Alkaline Phosphatase, subunit A"/>
    <property type="match status" value="2"/>
</dbReference>
<dbReference type="Pfam" id="PF01663">
    <property type="entry name" value="Phosphodiest"/>
    <property type="match status" value="1"/>
</dbReference>